<dbReference type="SUPFAM" id="SSF81296">
    <property type="entry name" value="E set domains"/>
    <property type="match status" value="1"/>
</dbReference>
<dbReference type="AlphaFoldDB" id="A0A919RL16"/>
<dbReference type="InterPro" id="IPR029058">
    <property type="entry name" value="AB_hydrolase_fold"/>
</dbReference>
<sequence>MTTSMIQPAVDSPRISRFLQAVHEGEADAVERLQSDLRESAGPLQEEMEDESVIVTFVYIGPGDQVNLYCQLVVDPGQMNKAMTRADGTDVWYLSHRVTDRKLSVGYRFLVDDPMVSLSMDDAMVLMQQPDKMTALMDESARCSRDDAFNPDRFDIGMDQYLDPAKPHVTVWTSVLSLPDVDPVTWHGPARLEGATLHTHTFRSEAFDNERTITVYTPPVPLPEGCDHPVVFLIDGEMMLAEGYDHILTNLIAAGEIPPLVGVFVHNVFADSRMLEMSCRQEFVTMYADELMPWLRAEYGVTADPARTVVSGSSYGGLSSAWLAYNRSDVFGRVLSMSGSHWWGKRTAYGADSGPYDFGRDDETEWLTRQFATAPLLPVRFWIDAGTLENDPGVDGLSLLSSNRNLRTVLQAKGYEVRYHEFSGGHDTAGWRRTFPLGLRYLLAGGHDG</sequence>
<evidence type="ECO:0000313" key="1">
    <source>
        <dbReference type="EMBL" id="GII95157.1"/>
    </source>
</evidence>
<accession>A0A919RL16</accession>
<dbReference type="InterPro" id="IPR014756">
    <property type="entry name" value="Ig_E-set"/>
</dbReference>
<evidence type="ECO:0000313" key="2">
    <source>
        <dbReference type="Proteomes" id="UP000606172"/>
    </source>
</evidence>
<dbReference type="InterPro" id="IPR000801">
    <property type="entry name" value="Esterase-like"/>
</dbReference>
<gene>
    <name evidence="1" type="ORF">Ssi02_53880</name>
</gene>
<protein>
    <recommendedName>
        <fullName evidence="3">Enterochelin esterase</fullName>
    </recommendedName>
</protein>
<dbReference type="Pfam" id="PF00756">
    <property type="entry name" value="Esterase"/>
    <property type="match status" value="1"/>
</dbReference>
<dbReference type="PANTHER" id="PTHR48098">
    <property type="entry name" value="ENTEROCHELIN ESTERASE-RELATED"/>
    <property type="match status" value="1"/>
</dbReference>
<reference evidence="1" key="1">
    <citation type="submission" date="2021-01" db="EMBL/GenBank/DDBJ databases">
        <title>Whole genome shotgun sequence of Sinosporangium siamense NBRC 109515.</title>
        <authorList>
            <person name="Komaki H."/>
            <person name="Tamura T."/>
        </authorList>
    </citation>
    <scope>NUCLEOTIDE SEQUENCE</scope>
    <source>
        <strain evidence="1">NBRC 109515</strain>
    </source>
</reference>
<dbReference type="Proteomes" id="UP000606172">
    <property type="component" value="Unassembled WGS sequence"/>
</dbReference>
<comment type="caution">
    <text evidence="1">The sequence shown here is derived from an EMBL/GenBank/DDBJ whole genome shotgun (WGS) entry which is preliminary data.</text>
</comment>
<organism evidence="1 2">
    <name type="scientific">Sinosporangium siamense</name>
    <dbReference type="NCBI Taxonomy" id="1367973"/>
    <lineage>
        <taxon>Bacteria</taxon>
        <taxon>Bacillati</taxon>
        <taxon>Actinomycetota</taxon>
        <taxon>Actinomycetes</taxon>
        <taxon>Streptosporangiales</taxon>
        <taxon>Streptosporangiaceae</taxon>
        <taxon>Sinosporangium</taxon>
    </lineage>
</organism>
<dbReference type="SUPFAM" id="SSF53474">
    <property type="entry name" value="alpha/beta-Hydrolases"/>
    <property type="match status" value="1"/>
</dbReference>
<dbReference type="GO" id="GO:0005975">
    <property type="term" value="P:carbohydrate metabolic process"/>
    <property type="evidence" value="ECO:0007669"/>
    <property type="project" value="UniProtKB-ARBA"/>
</dbReference>
<name>A0A919RL16_9ACTN</name>
<dbReference type="InterPro" id="IPR050583">
    <property type="entry name" value="Mycobacterial_A85_antigen"/>
</dbReference>
<dbReference type="Gene3D" id="3.40.50.1820">
    <property type="entry name" value="alpha/beta hydrolase"/>
    <property type="match status" value="1"/>
</dbReference>
<dbReference type="PANTHER" id="PTHR48098:SF3">
    <property type="entry name" value="IRON(III) ENTEROBACTIN ESTERASE"/>
    <property type="match status" value="1"/>
</dbReference>
<dbReference type="EMBL" id="BOOW01000034">
    <property type="protein sequence ID" value="GII95157.1"/>
    <property type="molecule type" value="Genomic_DNA"/>
</dbReference>
<keyword evidence="2" id="KW-1185">Reference proteome</keyword>
<dbReference type="InterPro" id="IPR013783">
    <property type="entry name" value="Ig-like_fold"/>
</dbReference>
<dbReference type="Gene3D" id="2.60.40.10">
    <property type="entry name" value="Immunoglobulins"/>
    <property type="match status" value="1"/>
</dbReference>
<dbReference type="RefSeq" id="WP_204030240.1">
    <property type="nucleotide sequence ID" value="NZ_BOOW01000034.1"/>
</dbReference>
<evidence type="ECO:0008006" key="3">
    <source>
        <dbReference type="Google" id="ProtNLM"/>
    </source>
</evidence>
<proteinExistence type="predicted"/>